<proteinExistence type="inferred from homology"/>
<dbReference type="OMA" id="HHASLTY"/>
<evidence type="ECO:0000256" key="2">
    <source>
        <dbReference type="ARBA" id="ARBA00013846"/>
    </source>
</evidence>
<evidence type="ECO:0000313" key="5">
    <source>
        <dbReference type="Proteomes" id="UP000008144"/>
    </source>
</evidence>
<dbReference type="PANTHER" id="PTHR31716">
    <property type="entry name" value="PROTEIN FMC1 HOMOLOG"/>
    <property type="match status" value="1"/>
</dbReference>
<organism evidence="4 5">
    <name type="scientific">Ciona intestinalis</name>
    <name type="common">Transparent sea squirt</name>
    <name type="synonym">Ascidia intestinalis</name>
    <dbReference type="NCBI Taxonomy" id="7719"/>
    <lineage>
        <taxon>Eukaryota</taxon>
        <taxon>Metazoa</taxon>
        <taxon>Chordata</taxon>
        <taxon>Tunicata</taxon>
        <taxon>Ascidiacea</taxon>
        <taxon>Phlebobranchia</taxon>
        <taxon>Cionidae</taxon>
        <taxon>Ciona</taxon>
    </lineage>
</organism>
<dbReference type="PANTHER" id="PTHR31716:SF1">
    <property type="entry name" value="PROTEIN FMC1 HOMOLOG"/>
    <property type="match status" value="1"/>
</dbReference>
<reference evidence="5" key="1">
    <citation type="journal article" date="2002" name="Science">
        <title>The draft genome of Ciona intestinalis: insights into chordate and vertebrate origins.</title>
        <authorList>
            <person name="Dehal P."/>
            <person name="Satou Y."/>
            <person name="Campbell R.K."/>
            <person name="Chapman J."/>
            <person name="Degnan B."/>
            <person name="De Tomaso A."/>
            <person name="Davidson B."/>
            <person name="Di Gregorio A."/>
            <person name="Gelpke M."/>
            <person name="Goodstein D.M."/>
            <person name="Harafuji N."/>
            <person name="Hastings K.E."/>
            <person name="Ho I."/>
            <person name="Hotta K."/>
            <person name="Huang W."/>
            <person name="Kawashima T."/>
            <person name="Lemaire P."/>
            <person name="Martinez D."/>
            <person name="Meinertzhagen I.A."/>
            <person name="Necula S."/>
            <person name="Nonaka M."/>
            <person name="Putnam N."/>
            <person name="Rash S."/>
            <person name="Saiga H."/>
            <person name="Satake M."/>
            <person name="Terry A."/>
            <person name="Yamada L."/>
            <person name="Wang H.G."/>
            <person name="Awazu S."/>
            <person name="Azumi K."/>
            <person name="Boore J."/>
            <person name="Branno M."/>
            <person name="Chin-Bow S."/>
            <person name="DeSantis R."/>
            <person name="Doyle S."/>
            <person name="Francino P."/>
            <person name="Keys D.N."/>
            <person name="Haga S."/>
            <person name="Hayashi H."/>
            <person name="Hino K."/>
            <person name="Imai K.S."/>
            <person name="Inaba K."/>
            <person name="Kano S."/>
            <person name="Kobayashi K."/>
            <person name="Kobayashi M."/>
            <person name="Lee B.I."/>
            <person name="Makabe K.W."/>
            <person name="Manohar C."/>
            <person name="Matassi G."/>
            <person name="Medina M."/>
            <person name="Mochizuki Y."/>
            <person name="Mount S."/>
            <person name="Morishita T."/>
            <person name="Miura S."/>
            <person name="Nakayama A."/>
            <person name="Nishizaka S."/>
            <person name="Nomoto H."/>
            <person name="Ohta F."/>
            <person name="Oishi K."/>
            <person name="Rigoutsos I."/>
            <person name="Sano M."/>
            <person name="Sasaki A."/>
            <person name="Sasakura Y."/>
            <person name="Shoguchi E."/>
            <person name="Shin-i T."/>
            <person name="Spagnuolo A."/>
            <person name="Stainier D."/>
            <person name="Suzuki M.M."/>
            <person name="Tassy O."/>
            <person name="Takatori N."/>
            <person name="Tokuoka M."/>
            <person name="Yagi K."/>
            <person name="Yoshizaki F."/>
            <person name="Wada S."/>
            <person name="Zhang C."/>
            <person name="Hyatt P.D."/>
            <person name="Larimer F."/>
            <person name="Detter C."/>
            <person name="Doggett N."/>
            <person name="Glavina T."/>
            <person name="Hawkins T."/>
            <person name="Richardson P."/>
            <person name="Lucas S."/>
            <person name="Kohara Y."/>
            <person name="Levine M."/>
            <person name="Satoh N."/>
            <person name="Rokhsar D.S."/>
        </authorList>
    </citation>
    <scope>NUCLEOTIDE SEQUENCE [LARGE SCALE GENOMIC DNA]</scope>
</reference>
<sequence>VGKLNRLSTLRGILKELKTTGSKNEATTFLLNKYKSNQITDGKHCREADALNHDASSYYCLLRSTREYKELCDRYHSGEGSTEGAAKRVGLKLPNLYKEGTKE</sequence>
<dbReference type="HOGENOM" id="CLU_2144983_0_0_1"/>
<gene>
    <name evidence="4" type="primary">LOC100179178</name>
</gene>
<comment type="function">
    <text evidence="3">Plays a role in the assembly/stability of the mitochondrial membrane ATP synthase (F(1)F(0) ATP synthase or Complex V).</text>
</comment>
<dbReference type="FunCoup" id="F6PNZ0">
    <property type="interactions" value="47"/>
</dbReference>
<dbReference type="AlphaFoldDB" id="F6PNZ0"/>
<evidence type="ECO:0000256" key="3">
    <source>
        <dbReference type="ARBA" id="ARBA00045742"/>
    </source>
</evidence>
<dbReference type="Ensembl" id="ENSCINT00000004732.3">
    <property type="protein sequence ID" value="ENSCINP00000004732.3"/>
    <property type="gene ID" value="ENSCING00000002324.3"/>
</dbReference>
<dbReference type="GO" id="GO:0005739">
    <property type="term" value="C:mitochondrion"/>
    <property type="evidence" value="ECO:0000318"/>
    <property type="project" value="GO_Central"/>
</dbReference>
<dbReference type="GeneTree" id="ENSGT00390000012258"/>
<name>F6PNZ0_CIOIN</name>
<dbReference type="STRING" id="7719.ENSCINP00000004732"/>
<comment type="similarity">
    <text evidence="1">Belongs to the FMC1 family.</text>
</comment>
<accession>F6PNZ0</accession>
<evidence type="ECO:0000313" key="4">
    <source>
        <dbReference type="Ensembl" id="ENSCINP00000004732.3"/>
    </source>
</evidence>
<evidence type="ECO:0000256" key="1">
    <source>
        <dbReference type="ARBA" id="ARBA00009058"/>
    </source>
</evidence>
<protein>
    <recommendedName>
        <fullName evidence="2">Protein FMC1 homolog</fullName>
    </recommendedName>
</protein>
<dbReference type="Proteomes" id="UP000008144">
    <property type="component" value="Unassembled WGS sequence"/>
</dbReference>
<reference evidence="4" key="2">
    <citation type="submission" date="2025-08" db="UniProtKB">
        <authorList>
            <consortium name="Ensembl"/>
        </authorList>
    </citation>
    <scope>IDENTIFICATION</scope>
</reference>
<reference evidence="4" key="3">
    <citation type="submission" date="2025-09" db="UniProtKB">
        <authorList>
            <consortium name="Ensembl"/>
        </authorList>
    </citation>
    <scope>IDENTIFICATION</scope>
</reference>
<dbReference type="InterPro" id="IPR037667">
    <property type="entry name" value="FMC1_homologue"/>
</dbReference>
<dbReference type="Pfam" id="PF13233">
    <property type="entry name" value="Complex1_LYR_2"/>
    <property type="match status" value="1"/>
</dbReference>
<keyword evidence="5" id="KW-1185">Reference proteome</keyword>
<dbReference type="InParanoid" id="F6PNZ0"/>